<dbReference type="EMBL" id="JAPZBU010000011">
    <property type="protein sequence ID" value="KAJ5379071.1"/>
    <property type="molecule type" value="Genomic_DNA"/>
</dbReference>
<dbReference type="Gene3D" id="3.30.420.40">
    <property type="match status" value="2"/>
</dbReference>
<comment type="caution">
    <text evidence="2">The sequence shown here is derived from an EMBL/GenBank/DDBJ whole genome shotgun (WGS) entry which is preliminary data.</text>
</comment>
<name>A0A9W9SI56_9EURO</name>
<dbReference type="AlphaFoldDB" id="A0A9W9SI56"/>
<evidence type="ECO:0000313" key="2">
    <source>
        <dbReference type="EMBL" id="KAJ5379071.1"/>
    </source>
</evidence>
<keyword evidence="3" id="KW-1185">Reference proteome</keyword>
<dbReference type="CDD" id="cd10170">
    <property type="entry name" value="ASKHA_NBD_HSP70"/>
    <property type="match status" value="1"/>
</dbReference>
<protein>
    <recommendedName>
        <fullName evidence="4">Actin-like ATPase domain-containing protein</fullName>
    </recommendedName>
</protein>
<organism evidence="2 3">
    <name type="scientific">Penicillium cosmopolitanum</name>
    <dbReference type="NCBI Taxonomy" id="1131564"/>
    <lineage>
        <taxon>Eukaryota</taxon>
        <taxon>Fungi</taxon>
        <taxon>Dikarya</taxon>
        <taxon>Ascomycota</taxon>
        <taxon>Pezizomycotina</taxon>
        <taxon>Eurotiomycetes</taxon>
        <taxon>Eurotiomycetidae</taxon>
        <taxon>Eurotiales</taxon>
        <taxon>Aspergillaceae</taxon>
        <taxon>Penicillium</taxon>
    </lineage>
</organism>
<accession>A0A9W9SI56</accession>
<proteinExistence type="predicted"/>
<sequence length="657" mass="72496">MPSKTPKASKASQSPGESPGPVKTPGRRSTRRSALSNPARSPAFPSTHKIIVGIDFGTTFTGASYVSSQSSEISDIIVIGRWPGPTRDTDYVLKTPTRIAYAEKNPQIQKDLWGFQVEPGMKASSWFKLQLDESTSSPEYEDSTLEHASQTGIMQIPYGKTGVDVTADYLSGVYQCVLNVIGKQITPEALHMTPLEFWFTVPAIWSDSGRNLTLEAARRAGFAKDNLRPYDTINLILEPEAAAITALMKSSGTGLGANIKPGEGVLICDCGGGTVVSLQADPSMNGETLIAQDITTYLVTQKQPNLAFEELCVGTGAKCGSTAIDRKFYQLMSTRFGSAFDKLPMKLKGPGSDFMSAFETIKRNFGPSDNKTSYQLPLNMKIHKANPRYFDEDERLVFISKETLISLFDPVVKNILGLVRQQIKDARKEEGKDIIKQIILVGGFGDSEHLFDAFEKEFGSKKIKITVPDNPQAAIVQGAALRGIQSLRSTTRRCRRNYGYECWRPFREGVDSESNSFIHPVTSEKIAYGYVEWFIKKGEKYHENEARSIAVDVDLQEGAMERTDPLLACDLKNPPERADSDDIYEVGLITSDFEDADLSKFRSNVQNGSRHYLSSGYSLEITFGAQEGILKFQGICDGKSIGHSQIDYTKFKVERGA</sequence>
<evidence type="ECO:0000313" key="3">
    <source>
        <dbReference type="Proteomes" id="UP001147747"/>
    </source>
</evidence>
<dbReference type="Proteomes" id="UP001147747">
    <property type="component" value="Unassembled WGS sequence"/>
</dbReference>
<dbReference type="InterPro" id="IPR043129">
    <property type="entry name" value="ATPase_NBD"/>
</dbReference>
<dbReference type="RefSeq" id="XP_056482857.1">
    <property type="nucleotide sequence ID" value="XM_056636827.1"/>
</dbReference>
<evidence type="ECO:0008006" key="4">
    <source>
        <dbReference type="Google" id="ProtNLM"/>
    </source>
</evidence>
<dbReference type="PANTHER" id="PTHR14187:SF81">
    <property type="entry name" value="HSP70 FAMILY PROTEIN (AFU_ORTHOLOGUE AFUA_4G14040)"/>
    <property type="match status" value="1"/>
</dbReference>
<gene>
    <name evidence="2" type="ORF">N7509_012190</name>
</gene>
<dbReference type="SUPFAM" id="SSF53067">
    <property type="entry name" value="Actin-like ATPase domain"/>
    <property type="match status" value="2"/>
</dbReference>
<feature type="region of interest" description="Disordered" evidence="1">
    <location>
        <begin position="1"/>
        <end position="42"/>
    </location>
</feature>
<evidence type="ECO:0000256" key="1">
    <source>
        <dbReference type="SAM" id="MobiDB-lite"/>
    </source>
</evidence>
<reference evidence="2" key="1">
    <citation type="submission" date="2022-12" db="EMBL/GenBank/DDBJ databases">
        <authorList>
            <person name="Petersen C."/>
        </authorList>
    </citation>
    <scope>NUCLEOTIDE SEQUENCE</scope>
    <source>
        <strain evidence="2">IBT 29677</strain>
    </source>
</reference>
<dbReference type="Gene3D" id="3.90.640.10">
    <property type="entry name" value="Actin, Chain A, domain 4"/>
    <property type="match status" value="1"/>
</dbReference>
<reference evidence="2" key="2">
    <citation type="journal article" date="2023" name="IMA Fungus">
        <title>Comparative genomic study of the Penicillium genus elucidates a diverse pangenome and 15 lateral gene transfer events.</title>
        <authorList>
            <person name="Petersen C."/>
            <person name="Sorensen T."/>
            <person name="Nielsen M.R."/>
            <person name="Sondergaard T.E."/>
            <person name="Sorensen J.L."/>
            <person name="Fitzpatrick D.A."/>
            <person name="Frisvad J.C."/>
            <person name="Nielsen K.L."/>
        </authorList>
    </citation>
    <scope>NUCLEOTIDE SEQUENCE</scope>
    <source>
        <strain evidence="2">IBT 29677</strain>
    </source>
</reference>
<dbReference type="OrthoDB" id="2963168at2759"/>
<dbReference type="GeneID" id="81375807"/>
<dbReference type="PANTHER" id="PTHR14187">
    <property type="entry name" value="ALPHA KINASE/ELONGATION FACTOR 2 KINASE"/>
    <property type="match status" value="1"/>
</dbReference>